<protein>
    <submittedName>
        <fullName evidence="1">Uncharacterized protein</fullName>
    </submittedName>
</protein>
<reference evidence="1 2" key="1">
    <citation type="submission" date="2018-10" db="EMBL/GenBank/DDBJ databases">
        <title>Ulvibacterium marinum gen. nov., sp. nov., a novel marine bacterium of the family Flavobacteriaceae, isolated from a culture of the green alga Ulva prolifera.</title>
        <authorList>
            <person name="Zhang Z."/>
        </authorList>
    </citation>
    <scope>NUCLEOTIDE SEQUENCE [LARGE SCALE GENOMIC DNA]</scope>
    <source>
        <strain evidence="1 2">CCMM003</strain>
    </source>
</reference>
<comment type="caution">
    <text evidence="1">The sequence shown here is derived from an EMBL/GenBank/DDBJ whole genome shotgun (WGS) entry which is preliminary data.</text>
</comment>
<dbReference type="Proteomes" id="UP000276603">
    <property type="component" value="Unassembled WGS sequence"/>
</dbReference>
<accession>A0A3B0BR46</accession>
<gene>
    <name evidence="1" type="ORF">D7Z94_25495</name>
</gene>
<dbReference type="EMBL" id="RBCJ01000014">
    <property type="protein sequence ID" value="RKN74941.1"/>
    <property type="molecule type" value="Genomic_DNA"/>
</dbReference>
<evidence type="ECO:0000313" key="2">
    <source>
        <dbReference type="Proteomes" id="UP000276603"/>
    </source>
</evidence>
<evidence type="ECO:0000313" key="1">
    <source>
        <dbReference type="EMBL" id="RKN74941.1"/>
    </source>
</evidence>
<sequence>MEKLLHCFEKNKIDPCWHYLQIILLEAEALHHIKHKSKEERPETMTVIKFNQLLENHFYDIVTNKAE</sequence>
<name>A0A3B0BR46_9FLAO</name>
<proteinExistence type="predicted"/>
<organism evidence="1 2">
    <name type="scientific">Ulvibacterium marinum</name>
    <dbReference type="NCBI Taxonomy" id="2419782"/>
    <lineage>
        <taxon>Bacteria</taxon>
        <taxon>Pseudomonadati</taxon>
        <taxon>Bacteroidota</taxon>
        <taxon>Flavobacteriia</taxon>
        <taxon>Flavobacteriales</taxon>
        <taxon>Flavobacteriaceae</taxon>
        <taxon>Ulvibacterium</taxon>
    </lineage>
</organism>
<dbReference type="RefSeq" id="WP_120714495.1">
    <property type="nucleotide sequence ID" value="NZ_RBCJ01000014.1"/>
</dbReference>
<keyword evidence="2" id="KW-1185">Reference proteome</keyword>
<dbReference type="AlphaFoldDB" id="A0A3B0BR46"/>